<gene>
    <name evidence="2" type="ORF">TorRG33x02_062830</name>
</gene>
<keyword evidence="1" id="KW-1133">Transmembrane helix</keyword>
<evidence type="ECO:0000256" key="1">
    <source>
        <dbReference type="SAM" id="Phobius"/>
    </source>
</evidence>
<reference evidence="3" key="1">
    <citation type="submission" date="2016-06" db="EMBL/GenBank/DDBJ databases">
        <title>Parallel loss of symbiosis genes in relatives of nitrogen-fixing non-legume Parasponia.</title>
        <authorList>
            <person name="Van Velzen R."/>
            <person name="Holmer R."/>
            <person name="Bu F."/>
            <person name="Rutten L."/>
            <person name="Van Zeijl A."/>
            <person name="Liu W."/>
            <person name="Santuari L."/>
            <person name="Cao Q."/>
            <person name="Sharma T."/>
            <person name="Shen D."/>
            <person name="Roswanjaya Y."/>
            <person name="Wardhani T."/>
            <person name="Kalhor M.S."/>
            <person name="Jansen J."/>
            <person name="Van den Hoogen J."/>
            <person name="Gungor B."/>
            <person name="Hartog M."/>
            <person name="Hontelez J."/>
            <person name="Verver J."/>
            <person name="Yang W.-C."/>
            <person name="Schijlen E."/>
            <person name="Repin R."/>
            <person name="Schilthuizen M."/>
            <person name="Schranz E."/>
            <person name="Heidstra R."/>
            <person name="Miyata K."/>
            <person name="Fedorova E."/>
            <person name="Kohlen W."/>
            <person name="Bisseling T."/>
            <person name="Smit S."/>
            <person name="Geurts R."/>
        </authorList>
    </citation>
    <scope>NUCLEOTIDE SEQUENCE [LARGE SCALE GENOMIC DNA]</scope>
    <source>
        <strain evidence="3">cv. RG33-2</strain>
    </source>
</reference>
<dbReference type="EMBL" id="JXTC01000028">
    <property type="protein sequence ID" value="PON97968.1"/>
    <property type="molecule type" value="Genomic_DNA"/>
</dbReference>
<feature type="transmembrane region" description="Helical" evidence="1">
    <location>
        <begin position="33"/>
        <end position="53"/>
    </location>
</feature>
<dbReference type="OrthoDB" id="10348577at2759"/>
<dbReference type="InParanoid" id="A0A2P5FJJ5"/>
<protein>
    <submittedName>
        <fullName evidence="2">Uncharacterized protein</fullName>
    </submittedName>
</protein>
<dbReference type="Proteomes" id="UP000237000">
    <property type="component" value="Unassembled WGS sequence"/>
</dbReference>
<sequence length="146" mass="16858">MNSSNLVIRIRLLYTNTTSKSVFFTILRPLDDFCTIVIAGSCVLFLTFMNRYIHTRGFIEINLLPLPGGLMIMMTLIRTSYKIMLHDQRVQVRVRIRVRVCIQGLEALDHLLLKGVKLRPQSRIVVEGERVLEALELHMELKSFEG</sequence>
<keyword evidence="3" id="KW-1185">Reference proteome</keyword>
<accession>A0A2P5FJJ5</accession>
<dbReference type="AlphaFoldDB" id="A0A2P5FJJ5"/>
<comment type="caution">
    <text evidence="2">The sequence shown here is derived from an EMBL/GenBank/DDBJ whole genome shotgun (WGS) entry which is preliminary data.</text>
</comment>
<keyword evidence="1" id="KW-0472">Membrane</keyword>
<evidence type="ECO:0000313" key="2">
    <source>
        <dbReference type="EMBL" id="PON97968.1"/>
    </source>
</evidence>
<organism evidence="2 3">
    <name type="scientific">Trema orientale</name>
    <name type="common">Charcoal tree</name>
    <name type="synonym">Celtis orientalis</name>
    <dbReference type="NCBI Taxonomy" id="63057"/>
    <lineage>
        <taxon>Eukaryota</taxon>
        <taxon>Viridiplantae</taxon>
        <taxon>Streptophyta</taxon>
        <taxon>Embryophyta</taxon>
        <taxon>Tracheophyta</taxon>
        <taxon>Spermatophyta</taxon>
        <taxon>Magnoliopsida</taxon>
        <taxon>eudicotyledons</taxon>
        <taxon>Gunneridae</taxon>
        <taxon>Pentapetalae</taxon>
        <taxon>rosids</taxon>
        <taxon>fabids</taxon>
        <taxon>Rosales</taxon>
        <taxon>Cannabaceae</taxon>
        <taxon>Trema</taxon>
    </lineage>
</organism>
<feature type="transmembrane region" description="Helical" evidence="1">
    <location>
        <begin position="59"/>
        <end position="77"/>
    </location>
</feature>
<keyword evidence="1" id="KW-0812">Transmembrane</keyword>
<name>A0A2P5FJJ5_TREOI</name>
<evidence type="ECO:0000313" key="3">
    <source>
        <dbReference type="Proteomes" id="UP000237000"/>
    </source>
</evidence>
<proteinExistence type="predicted"/>